<accession>A0ABW3DBS7</accession>
<comment type="caution">
    <text evidence="1">The sequence shown here is derived from an EMBL/GenBank/DDBJ whole genome shotgun (WGS) entry which is preliminary data.</text>
</comment>
<dbReference type="EMBL" id="JBHTIU010000068">
    <property type="protein sequence ID" value="MFD0870968.1"/>
    <property type="molecule type" value="Genomic_DNA"/>
</dbReference>
<reference evidence="2" key="1">
    <citation type="journal article" date="2019" name="Int. J. Syst. Evol. Microbiol.">
        <title>The Global Catalogue of Microorganisms (GCM) 10K type strain sequencing project: providing services to taxonomists for standard genome sequencing and annotation.</title>
        <authorList>
            <consortium name="The Broad Institute Genomics Platform"/>
            <consortium name="The Broad Institute Genome Sequencing Center for Infectious Disease"/>
            <person name="Wu L."/>
            <person name="Ma J."/>
        </authorList>
    </citation>
    <scope>NUCLEOTIDE SEQUENCE [LARGE SCALE GENOMIC DNA]</scope>
    <source>
        <strain evidence="2">CCUG 57263</strain>
    </source>
</reference>
<evidence type="ECO:0000313" key="1">
    <source>
        <dbReference type="EMBL" id="MFD0870968.1"/>
    </source>
</evidence>
<gene>
    <name evidence="1" type="ORF">ACFQ03_17650</name>
</gene>
<keyword evidence="2" id="KW-1185">Reference proteome</keyword>
<dbReference type="RefSeq" id="WP_191964404.1">
    <property type="nucleotide sequence ID" value="NZ_JBHTIU010000068.1"/>
</dbReference>
<organism evidence="1 2">
    <name type="scientific">Paenibacillus residui</name>
    <dbReference type="NCBI Taxonomy" id="629724"/>
    <lineage>
        <taxon>Bacteria</taxon>
        <taxon>Bacillati</taxon>
        <taxon>Bacillota</taxon>
        <taxon>Bacilli</taxon>
        <taxon>Bacillales</taxon>
        <taxon>Paenibacillaceae</taxon>
        <taxon>Paenibacillus</taxon>
    </lineage>
</organism>
<name>A0ABW3DBS7_9BACL</name>
<dbReference type="InterPro" id="IPR014903">
    <property type="entry name" value="DUF1796"/>
</dbReference>
<dbReference type="Proteomes" id="UP001597120">
    <property type="component" value="Unassembled WGS sequence"/>
</dbReference>
<evidence type="ECO:0000313" key="2">
    <source>
        <dbReference type="Proteomes" id="UP001597120"/>
    </source>
</evidence>
<sequence length="207" mass="24197">MKWNDCTGDYTAYISLGSTCQTAYQLKRLGLRKFSGPLDWFISFRAHDVARLLRNRFDGFMELKQLRLSGRDLDCYVVTDDKYDIVSYHDFPLSLPIYRWTDAYPAFKRKIDRRINRFLTAAKSKPICLVRTQTSKPEAEKLYASLNKIMPGKFRLLIVNNMGYLHEIRHEDWGLHGVCSISVPKGMDWRGSDQAWDQIMKGFKLKP</sequence>
<dbReference type="Pfam" id="PF08795">
    <property type="entry name" value="DUF1796"/>
    <property type="match status" value="1"/>
</dbReference>
<proteinExistence type="predicted"/>
<protein>
    <submittedName>
        <fullName evidence="1">DUF1796 family putative cysteine peptidase</fullName>
    </submittedName>
</protein>